<dbReference type="Pfam" id="PF20092">
    <property type="entry name" value="DUF6483"/>
    <property type="match status" value="1"/>
</dbReference>
<dbReference type="OrthoDB" id="1905743at2"/>
<gene>
    <name evidence="1" type="ORF">D4Z93_04740</name>
</gene>
<dbReference type="InterPro" id="IPR045507">
    <property type="entry name" value="DUF6483"/>
</dbReference>
<dbReference type="EMBL" id="CP032416">
    <property type="protein sequence ID" value="AYD39860.1"/>
    <property type="molecule type" value="Genomic_DNA"/>
</dbReference>
<name>A0A386H2G0_9CLOT</name>
<evidence type="ECO:0000313" key="2">
    <source>
        <dbReference type="Proteomes" id="UP000266301"/>
    </source>
</evidence>
<dbReference type="RefSeq" id="WP_119970839.1">
    <property type="nucleotide sequence ID" value="NZ_CP032416.1"/>
</dbReference>
<protein>
    <recommendedName>
        <fullName evidence="3">Tetratricopeptide repeat protein</fullName>
    </recommendedName>
</protein>
<reference evidence="1 2" key="1">
    <citation type="journal article" date="2019" name="Int. J. Syst. Evol. Microbiol.">
        <title>Clostridium fermenticellae sp. nov., isolated from the mud in a fermentation cellar for the production of the Chinese liquor, baijiu.</title>
        <authorList>
            <person name="Xu P.X."/>
            <person name="Chai L.J."/>
            <person name="Qiu T."/>
            <person name="Zhang X.J."/>
            <person name="Lu Z.M."/>
            <person name="Xiao C."/>
            <person name="Wang S.T."/>
            <person name="Shen C.H."/>
            <person name="Shi J.S."/>
            <person name="Xu Z.H."/>
        </authorList>
    </citation>
    <scope>NUCLEOTIDE SEQUENCE [LARGE SCALE GENOMIC DNA]</scope>
    <source>
        <strain evidence="1 2">JN500901</strain>
    </source>
</reference>
<evidence type="ECO:0008006" key="3">
    <source>
        <dbReference type="Google" id="ProtNLM"/>
    </source>
</evidence>
<dbReference type="KEGG" id="cfer:D4Z93_04740"/>
<dbReference type="Proteomes" id="UP000266301">
    <property type="component" value="Chromosome"/>
</dbReference>
<keyword evidence="2" id="KW-1185">Reference proteome</keyword>
<accession>A0A386H2G0</accession>
<proteinExistence type="predicted"/>
<dbReference type="AlphaFoldDB" id="A0A386H2G0"/>
<sequence length="221" mass="25813">MLKRNMTLELVAKFEEYIRKILRNKEDGNLDKAITLIDDTFKEIFRLSLKFFNSFSDESLIDMIKSGGSINSDKCIMMAKLLEEEGFILELQKKENESFCILLKSLNLFLEACLNKSSDSNLKDYFSDINSIINRVKEYKLPLYIEYKLIDYYICEHKYDKADDIIFETLEFDNFSTTSIKSALKFYEDLLLKEDSDLEDGNLPRSEIANSLSDLKTKLNN</sequence>
<evidence type="ECO:0000313" key="1">
    <source>
        <dbReference type="EMBL" id="AYD39860.1"/>
    </source>
</evidence>
<organism evidence="1 2">
    <name type="scientific">Clostridium fermenticellae</name>
    <dbReference type="NCBI Taxonomy" id="2068654"/>
    <lineage>
        <taxon>Bacteria</taxon>
        <taxon>Bacillati</taxon>
        <taxon>Bacillota</taxon>
        <taxon>Clostridia</taxon>
        <taxon>Eubacteriales</taxon>
        <taxon>Clostridiaceae</taxon>
        <taxon>Clostridium</taxon>
    </lineage>
</organism>